<dbReference type="CDD" id="cd06225">
    <property type="entry name" value="HAMP"/>
    <property type="match status" value="1"/>
</dbReference>
<evidence type="ECO:0000313" key="14">
    <source>
        <dbReference type="EMBL" id="ODM13830.1"/>
    </source>
</evidence>
<accession>A0A1E3AYS0</accession>
<keyword evidence="11 12" id="KW-0472">Membrane</keyword>
<evidence type="ECO:0000256" key="12">
    <source>
        <dbReference type="SAM" id="Phobius"/>
    </source>
</evidence>
<organism evidence="14 15">
    <name type="scientific">Eisenbergiella tayi</name>
    <dbReference type="NCBI Taxonomy" id="1432052"/>
    <lineage>
        <taxon>Bacteria</taxon>
        <taxon>Bacillati</taxon>
        <taxon>Bacillota</taxon>
        <taxon>Clostridia</taxon>
        <taxon>Lachnospirales</taxon>
        <taxon>Lachnospiraceae</taxon>
        <taxon>Eisenbergiella</taxon>
    </lineage>
</organism>
<feature type="transmembrane region" description="Helical" evidence="12">
    <location>
        <begin position="278"/>
        <end position="300"/>
    </location>
</feature>
<dbReference type="InterPro" id="IPR003660">
    <property type="entry name" value="HAMP_dom"/>
</dbReference>
<keyword evidence="3" id="KW-0597">Phosphoprotein</keyword>
<protein>
    <submittedName>
        <fullName evidence="14">Sensor histidine kinase YehU</fullName>
        <ecNumber evidence="14">2.7.13.3</ecNumber>
    </submittedName>
</protein>
<dbReference type="GO" id="GO:0005524">
    <property type="term" value="F:ATP binding"/>
    <property type="evidence" value="ECO:0007669"/>
    <property type="project" value="UniProtKB-KW"/>
</dbReference>
<dbReference type="InterPro" id="IPR050640">
    <property type="entry name" value="Bact_2-comp_sensor_kinase"/>
</dbReference>
<comment type="caution">
    <text evidence="14">The sequence shown here is derived from an EMBL/GenBank/DDBJ whole genome shotgun (WGS) entry which is preliminary data.</text>
</comment>
<evidence type="ECO:0000256" key="8">
    <source>
        <dbReference type="ARBA" id="ARBA00022840"/>
    </source>
</evidence>
<comment type="subcellular location">
    <subcellularLocation>
        <location evidence="1">Cell membrane</location>
        <topology evidence="1">Multi-pass membrane protein</topology>
    </subcellularLocation>
</comment>
<dbReference type="Pfam" id="PF06580">
    <property type="entry name" value="His_kinase"/>
    <property type="match status" value="1"/>
</dbReference>
<evidence type="ECO:0000259" key="13">
    <source>
        <dbReference type="PROSITE" id="PS50885"/>
    </source>
</evidence>
<sequence length="575" mass="66080">MNQKNGSVYNKLLLLFAVTVFPFIIIGTWILLTVTNEYRKQIINMEYVKTHNTIQQFNNSLDGILETSHYFFEQSNVLKLSNRPEQLTAIEQTLAVNSLREQLSSIPSANTLIDYLRIYIEKMERVYNSTGYPYGSFQDITSEEYQTVSDMAQNGIIRYQNEKYISILIPSSPFSKSNAVIELLLSVKIIKSQFNNIALDKNDYFILSSNNNEFFIHNIPFSNDIHTIRAMDKEAPFTDMITINGTSYILFAENIPLLKSTFYRLVSTDMLLAPLQFITLYISAFFLLIFIGLILFFLIARRMIHTPMSELVAGLAEIEKGNYKVQISYNVKNEFSYLYHGFNLMATNLDLAIERDYQTKLLLQQAELKQLQAQINPHFLYNSFFMLQRIIQGGLEEEAIAVTGMLGKYFQYITKNSNDLVSLKEEYEHARIYSQIQELRFEGRISVSFDDIPGFYSELMVPKLILQPIIENSFTHAFNNMIENGILVIQFISSENMLKILIDDNGNSLTDQKLGTLIELTEKAKSGDNKEMHGILNICRRLSIFTGYPGCFTLQRSNLGGLSVCLTISDRRENN</sequence>
<dbReference type="GO" id="GO:0000155">
    <property type="term" value="F:phosphorelay sensor kinase activity"/>
    <property type="evidence" value="ECO:0007669"/>
    <property type="project" value="InterPro"/>
</dbReference>
<evidence type="ECO:0000256" key="7">
    <source>
        <dbReference type="ARBA" id="ARBA00022777"/>
    </source>
</evidence>
<keyword evidence="8" id="KW-0067">ATP-binding</keyword>
<dbReference type="PANTHER" id="PTHR34220:SF11">
    <property type="entry name" value="SENSOR PROTEIN KINASE HPTS"/>
    <property type="match status" value="1"/>
</dbReference>
<dbReference type="RefSeq" id="WP_069156314.1">
    <property type="nucleotide sequence ID" value="NZ_JBKXXQ010000003.1"/>
</dbReference>
<evidence type="ECO:0000256" key="10">
    <source>
        <dbReference type="ARBA" id="ARBA00023012"/>
    </source>
</evidence>
<dbReference type="InterPro" id="IPR036890">
    <property type="entry name" value="HATPase_C_sf"/>
</dbReference>
<evidence type="ECO:0000256" key="11">
    <source>
        <dbReference type="ARBA" id="ARBA00023136"/>
    </source>
</evidence>
<evidence type="ECO:0000256" key="3">
    <source>
        <dbReference type="ARBA" id="ARBA00022553"/>
    </source>
</evidence>
<dbReference type="PROSITE" id="PS50885">
    <property type="entry name" value="HAMP"/>
    <property type="match status" value="1"/>
</dbReference>
<evidence type="ECO:0000256" key="1">
    <source>
        <dbReference type="ARBA" id="ARBA00004651"/>
    </source>
</evidence>
<keyword evidence="9 12" id="KW-1133">Transmembrane helix</keyword>
<proteinExistence type="predicted"/>
<evidence type="ECO:0000256" key="2">
    <source>
        <dbReference type="ARBA" id="ARBA00022475"/>
    </source>
</evidence>
<feature type="domain" description="HAMP" evidence="13">
    <location>
        <begin position="302"/>
        <end position="354"/>
    </location>
</feature>
<keyword evidence="2" id="KW-1003">Cell membrane</keyword>
<keyword evidence="4 14" id="KW-0808">Transferase</keyword>
<dbReference type="Gene3D" id="6.10.340.10">
    <property type="match status" value="1"/>
</dbReference>
<evidence type="ECO:0000313" key="15">
    <source>
        <dbReference type="Proteomes" id="UP000095003"/>
    </source>
</evidence>
<dbReference type="Pfam" id="PF00672">
    <property type="entry name" value="HAMP"/>
    <property type="match status" value="1"/>
</dbReference>
<keyword evidence="10" id="KW-0902">Two-component regulatory system</keyword>
<evidence type="ECO:0000256" key="9">
    <source>
        <dbReference type="ARBA" id="ARBA00022989"/>
    </source>
</evidence>
<reference evidence="14 15" key="1">
    <citation type="submission" date="2016-07" db="EMBL/GenBank/DDBJ databases">
        <title>Characterization of isolates of Eisenbergiella tayi derived from blood cultures, using whole genome sequencing.</title>
        <authorList>
            <person name="Burdz T."/>
            <person name="Wiebe D."/>
            <person name="Huynh C."/>
            <person name="Bernard K."/>
        </authorList>
    </citation>
    <scope>NUCLEOTIDE SEQUENCE [LARGE SCALE GENOMIC DNA]</scope>
    <source>
        <strain evidence="14 15">NML 120489</strain>
    </source>
</reference>
<dbReference type="InterPro" id="IPR010559">
    <property type="entry name" value="Sig_transdc_His_kin_internal"/>
</dbReference>
<evidence type="ECO:0000256" key="5">
    <source>
        <dbReference type="ARBA" id="ARBA00022692"/>
    </source>
</evidence>
<evidence type="ECO:0000256" key="6">
    <source>
        <dbReference type="ARBA" id="ARBA00022741"/>
    </source>
</evidence>
<keyword evidence="6" id="KW-0547">Nucleotide-binding</keyword>
<name>A0A1E3AYS0_9FIRM</name>
<evidence type="ECO:0000256" key="4">
    <source>
        <dbReference type="ARBA" id="ARBA00022679"/>
    </source>
</evidence>
<keyword evidence="5 12" id="KW-0812">Transmembrane</keyword>
<dbReference type="PANTHER" id="PTHR34220">
    <property type="entry name" value="SENSOR HISTIDINE KINASE YPDA"/>
    <property type="match status" value="1"/>
</dbReference>
<dbReference type="SUPFAM" id="SSF55874">
    <property type="entry name" value="ATPase domain of HSP90 chaperone/DNA topoisomerase II/histidine kinase"/>
    <property type="match status" value="1"/>
</dbReference>
<feature type="transmembrane region" description="Helical" evidence="12">
    <location>
        <begin position="12"/>
        <end position="32"/>
    </location>
</feature>
<dbReference type="EC" id="2.7.13.3" evidence="14"/>
<gene>
    <name evidence="14" type="primary">yehU_9</name>
    <name evidence="14" type="ORF">BEH84_01549</name>
</gene>
<dbReference type="SUPFAM" id="SSF158472">
    <property type="entry name" value="HAMP domain-like"/>
    <property type="match status" value="1"/>
</dbReference>
<keyword evidence="7 14" id="KW-0418">Kinase</keyword>
<dbReference type="Gene3D" id="3.30.565.10">
    <property type="entry name" value="Histidine kinase-like ATPase, C-terminal domain"/>
    <property type="match status" value="1"/>
</dbReference>
<dbReference type="EMBL" id="MCGI01000001">
    <property type="protein sequence ID" value="ODM13830.1"/>
    <property type="molecule type" value="Genomic_DNA"/>
</dbReference>
<dbReference type="SMART" id="SM00304">
    <property type="entry name" value="HAMP"/>
    <property type="match status" value="1"/>
</dbReference>
<dbReference type="GO" id="GO:0005886">
    <property type="term" value="C:plasma membrane"/>
    <property type="evidence" value="ECO:0007669"/>
    <property type="project" value="UniProtKB-SubCell"/>
</dbReference>
<dbReference type="AlphaFoldDB" id="A0A1E3AYS0"/>
<dbReference type="Proteomes" id="UP000095003">
    <property type="component" value="Unassembled WGS sequence"/>
</dbReference>